<organism evidence="7 8">
    <name type="scientific">Pythium insidiosum</name>
    <name type="common">Pythiosis disease agent</name>
    <dbReference type="NCBI Taxonomy" id="114742"/>
    <lineage>
        <taxon>Eukaryota</taxon>
        <taxon>Sar</taxon>
        <taxon>Stramenopiles</taxon>
        <taxon>Oomycota</taxon>
        <taxon>Peronosporomycetes</taxon>
        <taxon>Pythiales</taxon>
        <taxon>Pythiaceae</taxon>
        <taxon>Pythium</taxon>
    </lineage>
</organism>
<evidence type="ECO:0000313" key="8">
    <source>
        <dbReference type="Proteomes" id="UP001209570"/>
    </source>
</evidence>
<comment type="similarity">
    <text evidence="1">Belongs to the glycosyl hydrolase 72 family.</text>
</comment>
<protein>
    <recommendedName>
        <fullName evidence="9">Glycoside hydrolase</fullName>
    </recommendedName>
</protein>
<sequence>MKLLAVLSSLAAIAASSLVAAYTNPLTIQHYKFYDSKTGKYVGVRGVDYYPRPNAGELDVNNFDFFTDDHADIWGPDVEQLAALGANAVRLYAVDPTKSHDKFMCALRSRGMYALVDLGANCENCSITKDKYPSCYPAELKTRGEQIITAFAKYDNLMAFSAGNEVNHFAKVASDNAPCQKKFIRDMRAFLGQCKTLRDVPVGVVLADKDREDNALYYNCRTDPSDKYENAEWYGLNVYLHCDGKTTDPTTVGAGFQKLTKDFASYKMNIPVMLTEFGCLNPSFPTIDGYDAQRNWVQAAWLHAKALREQFNGGFVFEYSTENANSKADSPWPFTKYGAQNYGLGYYAPKDCDHQATKCVYKRMPNFESLAKYYNSTNYEDEPLMTAFKPSADKTAFPACPTGFAKLKDSTWSADSIDSLACPASYQAYTCPGQTASGNMAASKNTSSSTSSRAGEESGVAPSPNANGNNAPAATNKPAGPSKSSAVVHENNVAFIALASLALAAFA</sequence>
<dbReference type="GO" id="GO:0005886">
    <property type="term" value="C:plasma membrane"/>
    <property type="evidence" value="ECO:0007669"/>
    <property type="project" value="TreeGrafter"/>
</dbReference>
<keyword evidence="2 6" id="KW-0732">Signal</keyword>
<evidence type="ECO:0000256" key="3">
    <source>
        <dbReference type="ARBA" id="ARBA00023157"/>
    </source>
</evidence>
<dbReference type="GO" id="GO:0034411">
    <property type="term" value="P:cell wall (1-&gt;3)-beta-D-glucan biosynthetic process"/>
    <property type="evidence" value="ECO:0007669"/>
    <property type="project" value="TreeGrafter"/>
</dbReference>
<dbReference type="EMBL" id="JAKCXM010000001">
    <property type="protein sequence ID" value="KAJ0410330.1"/>
    <property type="molecule type" value="Genomic_DNA"/>
</dbReference>
<reference evidence="7" key="1">
    <citation type="submission" date="2021-12" db="EMBL/GenBank/DDBJ databases">
        <title>Prjna785345.</title>
        <authorList>
            <person name="Rujirawat T."/>
            <person name="Krajaejun T."/>
        </authorList>
    </citation>
    <scope>NUCLEOTIDE SEQUENCE</scope>
    <source>
        <strain evidence="7">Pi057C3</strain>
    </source>
</reference>
<dbReference type="InterPro" id="IPR017853">
    <property type="entry name" value="GH"/>
</dbReference>
<evidence type="ECO:0000256" key="4">
    <source>
        <dbReference type="ARBA" id="ARBA00023180"/>
    </source>
</evidence>
<evidence type="ECO:0000256" key="1">
    <source>
        <dbReference type="ARBA" id="ARBA00007528"/>
    </source>
</evidence>
<proteinExistence type="inferred from homology"/>
<feature type="chain" id="PRO_5042034317" description="Glycoside hydrolase" evidence="6">
    <location>
        <begin position="22"/>
        <end position="507"/>
    </location>
</feature>
<evidence type="ECO:0000256" key="6">
    <source>
        <dbReference type="SAM" id="SignalP"/>
    </source>
</evidence>
<dbReference type="FunFam" id="3.20.20.80:FF:000086">
    <property type="entry name" value="1,3-beta-glucanosyltransferase"/>
    <property type="match status" value="1"/>
</dbReference>
<keyword evidence="4" id="KW-0325">Glycoprotein</keyword>
<dbReference type="SUPFAM" id="SSF51445">
    <property type="entry name" value="(Trans)glycosidases"/>
    <property type="match status" value="1"/>
</dbReference>
<accession>A0AAD5MAA9</accession>
<evidence type="ECO:0000256" key="5">
    <source>
        <dbReference type="SAM" id="MobiDB-lite"/>
    </source>
</evidence>
<feature type="compositionally biased region" description="Low complexity" evidence="5">
    <location>
        <begin position="461"/>
        <end position="481"/>
    </location>
</feature>
<dbReference type="InterPro" id="IPR004886">
    <property type="entry name" value="Glucanosyltransferase"/>
</dbReference>
<dbReference type="Pfam" id="PF03198">
    <property type="entry name" value="Glyco_hydro_72"/>
    <property type="match status" value="1"/>
</dbReference>
<dbReference type="Proteomes" id="UP001209570">
    <property type="component" value="Unassembled WGS sequence"/>
</dbReference>
<name>A0AAD5MAA9_PYTIN</name>
<comment type="caution">
    <text evidence="7">The sequence shown here is derived from an EMBL/GenBank/DDBJ whole genome shotgun (WGS) entry which is preliminary data.</text>
</comment>
<gene>
    <name evidence="7" type="ORF">P43SY_002662</name>
</gene>
<dbReference type="AlphaFoldDB" id="A0AAD5MAA9"/>
<evidence type="ECO:0008006" key="9">
    <source>
        <dbReference type="Google" id="ProtNLM"/>
    </source>
</evidence>
<evidence type="ECO:0000313" key="7">
    <source>
        <dbReference type="EMBL" id="KAJ0410330.1"/>
    </source>
</evidence>
<dbReference type="PANTHER" id="PTHR31468:SF2">
    <property type="entry name" value="1,3-BETA-GLUCANOSYLTRANSFERASE GAS1"/>
    <property type="match status" value="1"/>
</dbReference>
<dbReference type="PANTHER" id="PTHR31468">
    <property type="entry name" value="1,3-BETA-GLUCANOSYLTRANSFERASE GAS1"/>
    <property type="match status" value="1"/>
</dbReference>
<dbReference type="Gene3D" id="3.20.20.80">
    <property type="entry name" value="Glycosidases"/>
    <property type="match status" value="1"/>
</dbReference>
<feature type="region of interest" description="Disordered" evidence="5">
    <location>
        <begin position="437"/>
        <end position="485"/>
    </location>
</feature>
<evidence type="ECO:0000256" key="2">
    <source>
        <dbReference type="ARBA" id="ARBA00022729"/>
    </source>
</evidence>
<feature type="signal peptide" evidence="6">
    <location>
        <begin position="1"/>
        <end position="21"/>
    </location>
</feature>
<keyword evidence="3" id="KW-1015">Disulfide bond</keyword>
<dbReference type="GO" id="GO:0042124">
    <property type="term" value="F:1,3-beta-glucanosyltransferase activity"/>
    <property type="evidence" value="ECO:0007669"/>
    <property type="project" value="TreeGrafter"/>
</dbReference>
<keyword evidence="8" id="KW-1185">Reference proteome</keyword>